<dbReference type="PATRIC" id="fig|396597.7.peg.6969"/>
<protein>
    <submittedName>
        <fullName evidence="1">Uncharacterized protein</fullName>
    </submittedName>
</protein>
<name>B1T0P0_9BURK</name>
<accession>B1T0P0</accession>
<dbReference type="EMBL" id="ABLK01000027">
    <property type="protein sequence ID" value="EDT42865.1"/>
    <property type="molecule type" value="Genomic_DNA"/>
</dbReference>
<proteinExistence type="predicted"/>
<dbReference type="Proteomes" id="UP000004814">
    <property type="component" value="Unassembled WGS sequence"/>
</dbReference>
<reference evidence="1 2" key="1">
    <citation type="submission" date="2008-03" db="EMBL/GenBank/DDBJ databases">
        <title>Sequencing of the draft genome and assembly of Burkholderia ambifaria MEX-5.</title>
        <authorList>
            <consortium name="US DOE Joint Genome Institute (JGI-PGF)"/>
            <person name="Copeland A."/>
            <person name="Lucas S."/>
            <person name="Lapidus A."/>
            <person name="Glavina del Rio T."/>
            <person name="Dalin E."/>
            <person name="Tice H."/>
            <person name="Bruce D."/>
            <person name="Goodwin L."/>
            <person name="Pitluck S."/>
            <person name="Larimer F."/>
            <person name="Land M.L."/>
            <person name="Hauser L."/>
            <person name="Tiedje J."/>
            <person name="Richardson P."/>
        </authorList>
    </citation>
    <scope>NUCLEOTIDE SEQUENCE [LARGE SCALE GENOMIC DNA]</scope>
    <source>
        <strain evidence="1 2">MEX-5</strain>
    </source>
</reference>
<organism evidence="1 2">
    <name type="scientific">Burkholderia ambifaria MEX-5</name>
    <dbReference type="NCBI Taxonomy" id="396597"/>
    <lineage>
        <taxon>Bacteria</taxon>
        <taxon>Pseudomonadati</taxon>
        <taxon>Pseudomonadota</taxon>
        <taxon>Betaproteobacteria</taxon>
        <taxon>Burkholderiales</taxon>
        <taxon>Burkholderiaceae</taxon>
        <taxon>Burkholderia</taxon>
        <taxon>Burkholderia cepacia complex</taxon>
    </lineage>
</organism>
<comment type="caution">
    <text evidence="1">The sequence shown here is derived from an EMBL/GenBank/DDBJ whole genome shotgun (WGS) entry which is preliminary data.</text>
</comment>
<sequence>MPDALLPVLVSDSECFADALADELHAKPEAVRTGKVLEVIGTLVKAGGWMYRWASCANYVRRTGRCFSMRR</sequence>
<evidence type="ECO:0000313" key="2">
    <source>
        <dbReference type="Proteomes" id="UP000004814"/>
    </source>
</evidence>
<gene>
    <name evidence="1" type="ORF">BamMEX5DRAFT_1356</name>
</gene>
<dbReference type="AlphaFoldDB" id="B1T0P0"/>
<evidence type="ECO:0000313" key="1">
    <source>
        <dbReference type="EMBL" id="EDT42865.1"/>
    </source>
</evidence>